<keyword evidence="5" id="KW-0479">Metal-binding</keyword>
<dbReference type="SMART" id="SM00631">
    <property type="entry name" value="Zn_pept"/>
    <property type="match status" value="1"/>
</dbReference>
<comment type="cofactor">
    <cofactor evidence="1">
        <name>Zn(2+)</name>
        <dbReference type="ChEBI" id="CHEBI:29105"/>
    </cofactor>
</comment>
<dbReference type="SMART" id="SM00060">
    <property type="entry name" value="FN3"/>
    <property type="match status" value="2"/>
</dbReference>
<evidence type="ECO:0000259" key="10">
    <source>
        <dbReference type="PROSITE" id="PS52035"/>
    </source>
</evidence>
<evidence type="ECO:0000256" key="6">
    <source>
        <dbReference type="ARBA" id="ARBA00022729"/>
    </source>
</evidence>
<dbReference type="CDD" id="cd00063">
    <property type="entry name" value="FN3"/>
    <property type="match status" value="1"/>
</dbReference>
<dbReference type="SUPFAM" id="SSF49265">
    <property type="entry name" value="Fibronectin type III"/>
    <property type="match status" value="1"/>
</dbReference>
<keyword evidence="9" id="KW-0482">Metalloprotease</keyword>
<feature type="domain" description="Peptidase M14" evidence="10">
    <location>
        <begin position="4"/>
        <end position="285"/>
    </location>
</feature>
<keyword evidence="7 11" id="KW-0378">Hydrolase</keyword>
<dbReference type="EMBL" id="FPHE01000161">
    <property type="protein sequence ID" value="SFV67455.1"/>
    <property type="molecule type" value="Genomic_DNA"/>
</dbReference>
<evidence type="ECO:0000256" key="3">
    <source>
        <dbReference type="ARBA" id="ARBA00022645"/>
    </source>
</evidence>
<organism evidence="11">
    <name type="scientific">hydrothermal vent metagenome</name>
    <dbReference type="NCBI Taxonomy" id="652676"/>
    <lineage>
        <taxon>unclassified sequences</taxon>
        <taxon>metagenomes</taxon>
        <taxon>ecological metagenomes</taxon>
    </lineage>
</organism>
<evidence type="ECO:0000256" key="1">
    <source>
        <dbReference type="ARBA" id="ARBA00001947"/>
    </source>
</evidence>
<dbReference type="InterPro" id="IPR003961">
    <property type="entry name" value="FN3_dom"/>
</dbReference>
<dbReference type="PRINTS" id="PR00765">
    <property type="entry name" value="CRBOXYPTASEA"/>
</dbReference>
<dbReference type="EC" id="3.4.17.1" evidence="11"/>
<evidence type="ECO:0000256" key="9">
    <source>
        <dbReference type="ARBA" id="ARBA00023049"/>
    </source>
</evidence>
<dbReference type="AlphaFoldDB" id="A0A1W1CNY6"/>
<keyword evidence="4" id="KW-0645">Protease</keyword>
<dbReference type="GO" id="GO:0008270">
    <property type="term" value="F:zinc ion binding"/>
    <property type="evidence" value="ECO:0007669"/>
    <property type="project" value="InterPro"/>
</dbReference>
<keyword evidence="6" id="KW-0732">Signal</keyword>
<dbReference type="InterPro" id="IPR013783">
    <property type="entry name" value="Ig-like_fold"/>
</dbReference>
<reference evidence="11" key="1">
    <citation type="submission" date="2016-10" db="EMBL/GenBank/DDBJ databases">
        <authorList>
            <person name="de Groot N.N."/>
        </authorList>
    </citation>
    <scope>NUCLEOTIDE SEQUENCE</scope>
</reference>
<evidence type="ECO:0000256" key="8">
    <source>
        <dbReference type="ARBA" id="ARBA00022833"/>
    </source>
</evidence>
<accession>A0A1W1CNY6</accession>
<protein>
    <submittedName>
        <fullName evidence="11">Carboxypeptidase A1</fullName>
        <ecNumber evidence="11">3.4.17.1</ecNumber>
    </submittedName>
</protein>
<dbReference type="PANTHER" id="PTHR11705">
    <property type="entry name" value="PROTEASE FAMILY M14 CARBOXYPEPTIDASE A,B"/>
    <property type="match status" value="1"/>
</dbReference>
<evidence type="ECO:0000256" key="5">
    <source>
        <dbReference type="ARBA" id="ARBA00022723"/>
    </source>
</evidence>
<dbReference type="FunFam" id="3.40.630.10:FF:000084">
    <property type="entry name" value="Carboxypeptidase B2"/>
    <property type="match status" value="1"/>
</dbReference>
<dbReference type="InterPro" id="IPR036116">
    <property type="entry name" value="FN3_sf"/>
</dbReference>
<sequence length="860" mass="98946">MKQQYKSYQESCDFLFRCVENYPDLITVQSIGKSYEKRDILLATISLNVAYANLKPALLFTGTVHAREWIGNELGIEFIDYLLKNYNSNPEILNTLTNNTLYLVPCLNPDGFEYSRLHFSFWRKNRRDNGDGTFGVDLNRNFPIGYRKSTNTASNVYGGTEAFSEPETRAIRDFVESHKNITIALDYHSQGNVFFPAHKFNHEKELEGTDLNTLCANMNYHINKVTGRKYGINRGKPPTKLISGSGREFYYSKGILAVVVEVGTRNIPDYMQNMKESVDENIPALLYALGESRNYSKNAPPRVKNFHLSMFDSSSCYLSWDYPDYNREIYFEIYRNRNNKMACNDSSLIGITSNREFRDENLESGEMYFYYIRAVHKLTHIKSPIAPKVKLKTLLEDSEFHRTIFPKSSNVGYVAQKSPEANRGHFGVNSLKVGVDTSRGISYGIMQFNLDSIPKNAIILDARVSLYPLNRVSAKIEKYGEWSLSIVDSQSIADIQNYEEVDKATHIKTLGKSIPSEQLTQGIWSHWNFNELERKKLQEQLSFRKVIVKLEGPTKLPVGRDSQIMVFDLGYGNQGGGLHYRPSIDIKYTVPSQKIALDISNAMTISENEVVPDKLACGFDKEHKKVYAYMAFDLSPLPDIDDTVITEAWIRINNTSTVKKEVDIRYDVEFVDIDEFSYHDIKDRERIEYIGYEVSSAELGTKKRHHFAFDKFSQLALEEMHENNKEAKFIIRPTSVLSREHLINWACEGRKSAKLMIRYIRRRRNAPPPPKNLSANIDKNLVKLSWDRVEDDGLVGYYVVRNRWHIPKNPFDGVKLYAGKDNYTYDSFGSTKIHKYYAVFSYDDVPNYSEGTAVEYKGKS</sequence>
<dbReference type="PROSITE" id="PS52035">
    <property type="entry name" value="PEPTIDASE_M14"/>
    <property type="match status" value="1"/>
</dbReference>
<dbReference type="Gene3D" id="2.60.40.10">
    <property type="entry name" value="Immunoglobulins"/>
    <property type="match status" value="2"/>
</dbReference>
<dbReference type="Gene3D" id="3.40.630.10">
    <property type="entry name" value="Zn peptidases"/>
    <property type="match status" value="1"/>
</dbReference>
<dbReference type="GO" id="GO:0004181">
    <property type="term" value="F:metallocarboxypeptidase activity"/>
    <property type="evidence" value="ECO:0007669"/>
    <property type="project" value="UniProtKB-EC"/>
</dbReference>
<keyword evidence="8" id="KW-0862">Zinc</keyword>
<name>A0A1W1CNY6_9ZZZZ</name>
<keyword evidence="3 11" id="KW-0121">Carboxypeptidase</keyword>
<dbReference type="GO" id="GO:0005615">
    <property type="term" value="C:extracellular space"/>
    <property type="evidence" value="ECO:0007669"/>
    <property type="project" value="TreeGrafter"/>
</dbReference>
<dbReference type="InterPro" id="IPR057246">
    <property type="entry name" value="CARBOXYPEPT_ZN_1"/>
</dbReference>
<comment type="similarity">
    <text evidence="2">Belongs to the peptidase M14 family.</text>
</comment>
<dbReference type="GO" id="GO:0006508">
    <property type="term" value="P:proteolysis"/>
    <property type="evidence" value="ECO:0007669"/>
    <property type="project" value="UniProtKB-KW"/>
</dbReference>
<evidence type="ECO:0000256" key="7">
    <source>
        <dbReference type="ARBA" id="ARBA00022801"/>
    </source>
</evidence>
<evidence type="ECO:0000256" key="2">
    <source>
        <dbReference type="ARBA" id="ARBA00005988"/>
    </source>
</evidence>
<gene>
    <name evidence="11" type="ORF">MNB_SV-12-541</name>
</gene>
<dbReference type="PROSITE" id="PS00132">
    <property type="entry name" value="CARBOXYPEPT_ZN_1"/>
    <property type="match status" value="1"/>
</dbReference>
<dbReference type="SUPFAM" id="SSF53187">
    <property type="entry name" value="Zn-dependent exopeptidases"/>
    <property type="match status" value="1"/>
</dbReference>
<evidence type="ECO:0000313" key="11">
    <source>
        <dbReference type="EMBL" id="SFV67455.1"/>
    </source>
</evidence>
<proteinExistence type="inferred from homology"/>
<evidence type="ECO:0000256" key="4">
    <source>
        <dbReference type="ARBA" id="ARBA00022670"/>
    </source>
</evidence>
<dbReference type="Pfam" id="PF00246">
    <property type="entry name" value="Peptidase_M14"/>
    <property type="match status" value="1"/>
</dbReference>
<dbReference type="PANTHER" id="PTHR11705:SF143">
    <property type="entry name" value="SLL0236 PROTEIN"/>
    <property type="match status" value="1"/>
</dbReference>
<dbReference type="InterPro" id="IPR000834">
    <property type="entry name" value="Peptidase_M14"/>
</dbReference>